<dbReference type="VEuPathDB" id="FungiDB:BO71DRAFT_436639"/>
<accession>A0A319CQ85</accession>
<dbReference type="AlphaFoldDB" id="A0A319CQ85"/>
<proteinExistence type="predicted"/>
<evidence type="ECO:0000313" key="2">
    <source>
        <dbReference type="Proteomes" id="UP000247810"/>
    </source>
</evidence>
<dbReference type="GO" id="GO:0019441">
    <property type="term" value="P:L-tryptophan catabolic process to kynurenine"/>
    <property type="evidence" value="ECO:0007669"/>
    <property type="project" value="InterPro"/>
</dbReference>
<name>A0A319CQ85_9EURO</name>
<reference evidence="1 2" key="1">
    <citation type="submission" date="2018-02" db="EMBL/GenBank/DDBJ databases">
        <title>The genomes of Aspergillus section Nigri reveals drivers in fungal speciation.</title>
        <authorList>
            <consortium name="DOE Joint Genome Institute"/>
            <person name="Vesth T.C."/>
            <person name="Nybo J."/>
            <person name="Theobald S."/>
            <person name="Brandl J."/>
            <person name="Frisvad J.C."/>
            <person name="Nielsen K.F."/>
            <person name="Lyhne E.K."/>
            <person name="Kogle M.E."/>
            <person name="Kuo A."/>
            <person name="Riley R."/>
            <person name="Clum A."/>
            <person name="Nolan M."/>
            <person name="Lipzen A."/>
            <person name="Salamov A."/>
            <person name="Henrissat B."/>
            <person name="Wiebenga A."/>
            <person name="De vries R.P."/>
            <person name="Grigoriev I.V."/>
            <person name="Mortensen U.H."/>
            <person name="Andersen M.R."/>
            <person name="Baker S.E."/>
        </authorList>
    </citation>
    <scope>NUCLEOTIDE SEQUENCE [LARGE SCALE GENOMIC DNA]</scope>
    <source>
        <strain evidence="1 2">CBS 707.79</strain>
    </source>
</reference>
<dbReference type="EMBL" id="KZ826222">
    <property type="protein sequence ID" value="PYH87526.1"/>
    <property type="molecule type" value="Genomic_DNA"/>
</dbReference>
<organism evidence="1 2">
    <name type="scientific">Aspergillus ellipticus CBS 707.79</name>
    <dbReference type="NCBI Taxonomy" id="1448320"/>
    <lineage>
        <taxon>Eukaryota</taxon>
        <taxon>Fungi</taxon>
        <taxon>Dikarya</taxon>
        <taxon>Ascomycota</taxon>
        <taxon>Pezizomycotina</taxon>
        <taxon>Eurotiomycetes</taxon>
        <taxon>Eurotiomycetidae</taxon>
        <taxon>Eurotiales</taxon>
        <taxon>Aspergillaceae</taxon>
        <taxon>Aspergillus</taxon>
        <taxon>Aspergillus subgen. Circumdati</taxon>
    </lineage>
</organism>
<protein>
    <submittedName>
        <fullName evidence="1">Uncharacterized protein</fullName>
    </submittedName>
</protein>
<dbReference type="InterPro" id="IPR037175">
    <property type="entry name" value="KFase_sf"/>
</dbReference>
<dbReference type="GO" id="GO:0004061">
    <property type="term" value="F:arylformamidase activity"/>
    <property type="evidence" value="ECO:0007669"/>
    <property type="project" value="InterPro"/>
</dbReference>
<evidence type="ECO:0000313" key="1">
    <source>
        <dbReference type="EMBL" id="PYH87526.1"/>
    </source>
</evidence>
<gene>
    <name evidence="1" type="ORF">BO71DRAFT_436639</name>
</gene>
<dbReference type="Proteomes" id="UP000247810">
    <property type="component" value="Unassembled WGS sequence"/>
</dbReference>
<dbReference type="Gene3D" id="3.50.30.50">
    <property type="entry name" value="Putative cyclase"/>
    <property type="match status" value="1"/>
</dbReference>
<dbReference type="OrthoDB" id="5396at2759"/>
<dbReference type="STRING" id="1448320.A0A319CQ85"/>
<dbReference type="PANTHER" id="PTHR34861:SF11">
    <property type="entry name" value="CYCLASE"/>
    <property type="match status" value="1"/>
</dbReference>
<sequence length="243" mass="26932">MSYPLLGGTGLVNFDPHRRTVHAASLTAEDPDLGQQAVHCLKTPRANHRLTPSVPRRECHGRPVAAAGLDFHSGQRRERLSFDTNQQRRGRSLTDKRVSTDWPLDRIATPAFGRPPFAQHIANLAPLAVNDDVLHFNTQSSSQWDGLRHCGYQHQRAIPVSVLEQVATAQGTALQTGDILLVRTGWGRAFAQLSADEATALAKLLWLLAGWGMPIGEMFDLEPLSRECRARGRWSFFFSSVPL</sequence>
<dbReference type="PANTHER" id="PTHR34861">
    <property type="match status" value="1"/>
</dbReference>
<keyword evidence="2" id="KW-1185">Reference proteome</keyword>